<keyword evidence="2" id="KW-1185">Reference proteome</keyword>
<accession>A0ABR4FRZ2</accession>
<dbReference type="CDD" id="cd09917">
    <property type="entry name" value="F-box_SF"/>
    <property type="match status" value="1"/>
</dbReference>
<reference evidence="1 2" key="1">
    <citation type="submission" date="2024-07" db="EMBL/GenBank/DDBJ databases">
        <title>Section-level genome sequencing and comparative genomics of Aspergillus sections Usti and Cavernicolus.</title>
        <authorList>
            <consortium name="Lawrence Berkeley National Laboratory"/>
            <person name="Nybo J.L."/>
            <person name="Vesth T.C."/>
            <person name="Theobald S."/>
            <person name="Frisvad J.C."/>
            <person name="Larsen T.O."/>
            <person name="Kjaerboelling I."/>
            <person name="Rothschild-Mancinelli K."/>
            <person name="Lyhne E.K."/>
            <person name="Kogle M.E."/>
            <person name="Barry K."/>
            <person name="Clum A."/>
            <person name="Na H."/>
            <person name="Ledsgaard L."/>
            <person name="Lin J."/>
            <person name="Lipzen A."/>
            <person name="Kuo A."/>
            <person name="Riley R."/>
            <person name="Mondo S."/>
            <person name="Labutti K."/>
            <person name="Haridas S."/>
            <person name="Pangalinan J."/>
            <person name="Salamov A.A."/>
            <person name="Simmons B.A."/>
            <person name="Magnuson J.K."/>
            <person name="Chen J."/>
            <person name="Drula E."/>
            <person name="Henrissat B."/>
            <person name="Wiebenga A."/>
            <person name="Lubbers R.J."/>
            <person name="Gomes A.C."/>
            <person name="Makela M.R."/>
            <person name="Stajich J."/>
            <person name="Grigoriev I.V."/>
            <person name="Mortensen U.H."/>
            <person name="De Vries R.P."/>
            <person name="Baker S.E."/>
            <person name="Andersen M.R."/>
        </authorList>
    </citation>
    <scope>NUCLEOTIDE SEQUENCE [LARGE SCALE GENOMIC DNA]</scope>
    <source>
        <strain evidence="1 2">CBS 209.92</strain>
    </source>
</reference>
<organism evidence="1 2">
    <name type="scientific">Aspergillus keveii</name>
    <dbReference type="NCBI Taxonomy" id="714993"/>
    <lineage>
        <taxon>Eukaryota</taxon>
        <taxon>Fungi</taxon>
        <taxon>Dikarya</taxon>
        <taxon>Ascomycota</taxon>
        <taxon>Pezizomycotina</taxon>
        <taxon>Eurotiomycetes</taxon>
        <taxon>Eurotiomycetidae</taxon>
        <taxon>Eurotiales</taxon>
        <taxon>Aspergillaceae</taxon>
        <taxon>Aspergillus</taxon>
        <taxon>Aspergillus subgen. Nidulantes</taxon>
    </lineage>
</organism>
<dbReference type="Proteomes" id="UP001610563">
    <property type="component" value="Unassembled WGS sequence"/>
</dbReference>
<dbReference type="EMBL" id="JBFTWV010000129">
    <property type="protein sequence ID" value="KAL2785984.1"/>
    <property type="molecule type" value="Genomic_DNA"/>
</dbReference>
<comment type="caution">
    <text evidence="1">The sequence shown here is derived from an EMBL/GenBank/DDBJ whole genome shotgun (WGS) entry which is preliminary data.</text>
</comment>
<evidence type="ECO:0008006" key="3">
    <source>
        <dbReference type="Google" id="ProtNLM"/>
    </source>
</evidence>
<protein>
    <recommendedName>
        <fullName evidence="3">F-box domain-containing protein</fullName>
    </recommendedName>
</protein>
<sequence length="604" mass="69040">MKQTTCILDLPPDILHNIFSHFGDPRIQPKGFIQFGSPSRTWEELNRPVLHNARLVCRVFHDVASAFAFAIITVKLERSSLEQLVWFSKSNLGQYVRGIRVGLQYRPEELVSDLDAFRSNRRCILREIHGQCHRCSEGGFERGRFVKNPEKRCKLYERIKRWWFACDGDRDKGAEATNNNPEREKYQNLLRQSFREFRRRHEEQLQLMTSGDFVATVASCVTRMPNLVAVAFEDAKGPRADRGQWEKLKDLDYLAEALQDALTWEEIEDLQFEPYREWVVWRVIDEDLQRLGVPQSEDAIYNRAPPSPDTHLDPARILTELPIAMHGAGVVVRDVYIGAFPTRGEFSRLCAGDAGNEGEGEGEDDRVASIWSGVQAAYGQLRSVSFGTAYGHRHLRDAHPRASQKVYFDHYLRALLCGPQLESVHINLEAFGVHYFRRHPAGEYPLDSQHRFGDVISQVRLPRVRNLYLSGISATESDLERFCAGIGRGVRNIYLHSIHLTEGSWAKTLDILHDRVQRSPCETRPTIELASMAGGEYEALRKRVGSRLRKHTEGDSQELYNDAMDEMVTAYVSGVEATENPFLMPSDDLERVWKSGLRGELPVT</sequence>
<name>A0ABR4FRZ2_9EURO</name>
<evidence type="ECO:0000313" key="1">
    <source>
        <dbReference type="EMBL" id="KAL2785984.1"/>
    </source>
</evidence>
<evidence type="ECO:0000313" key="2">
    <source>
        <dbReference type="Proteomes" id="UP001610563"/>
    </source>
</evidence>
<gene>
    <name evidence="1" type="ORF">BJX66DRAFT_43644</name>
</gene>
<proteinExistence type="predicted"/>